<accession>A0A2G8T492</accession>
<proteinExistence type="predicted"/>
<dbReference type="OrthoDB" id="9802846at2"/>
<dbReference type="RefSeq" id="WP_099914984.1">
    <property type="nucleotide sequence ID" value="NZ_BMHS01000008.1"/>
</dbReference>
<dbReference type="Gene3D" id="3.10.450.40">
    <property type="match status" value="1"/>
</dbReference>
<dbReference type="Proteomes" id="UP000228593">
    <property type="component" value="Unassembled WGS sequence"/>
</dbReference>
<sequence>MNVDSSHSFLGSGWAFPPRFRRDGKLSMVSDEQDIRESLLIILSTMPGERVMHPTFGCGLRALLFESVDESLKTRIKDAIVRAVALFEHRVEVELVAVHTNALDEALLKIELGYRIRATNTAANMVLPFNLGDEREPLIGGVP</sequence>
<dbReference type="InterPro" id="IPR007048">
    <property type="entry name" value="IraD/Gp25-like"/>
</dbReference>
<feature type="domain" description="IraD/Gp25-like" evidence="1">
    <location>
        <begin position="30"/>
        <end position="120"/>
    </location>
</feature>
<dbReference type="EMBL" id="PDOB01000005">
    <property type="protein sequence ID" value="PIL40880.1"/>
    <property type="molecule type" value="Genomic_DNA"/>
</dbReference>
<protein>
    <recommendedName>
        <fullName evidence="1">IraD/Gp25-like domain-containing protein</fullName>
    </recommendedName>
</protein>
<gene>
    <name evidence="2" type="ORF">CR103_05380</name>
</gene>
<dbReference type="AlphaFoldDB" id="A0A2G8T492"/>
<name>A0A2G8T492_9BURK</name>
<evidence type="ECO:0000313" key="3">
    <source>
        <dbReference type="Proteomes" id="UP000228593"/>
    </source>
</evidence>
<evidence type="ECO:0000313" key="2">
    <source>
        <dbReference type="EMBL" id="PIL40880.1"/>
    </source>
</evidence>
<keyword evidence="3" id="KW-1185">Reference proteome</keyword>
<dbReference type="SUPFAM" id="SSF160719">
    <property type="entry name" value="gpW/gp25-like"/>
    <property type="match status" value="1"/>
</dbReference>
<organism evidence="2 3">
    <name type="scientific">Massilia psychrophila</name>
    <dbReference type="NCBI Taxonomy" id="1603353"/>
    <lineage>
        <taxon>Bacteria</taxon>
        <taxon>Pseudomonadati</taxon>
        <taxon>Pseudomonadota</taxon>
        <taxon>Betaproteobacteria</taxon>
        <taxon>Burkholderiales</taxon>
        <taxon>Oxalobacteraceae</taxon>
        <taxon>Telluria group</taxon>
        <taxon>Massilia</taxon>
    </lineage>
</organism>
<comment type="caution">
    <text evidence="2">The sequence shown here is derived from an EMBL/GenBank/DDBJ whole genome shotgun (WGS) entry which is preliminary data.</text>
</comment>
<evidence type="ECO:0000259" key="1">
    <source>
        <dbReference type="Pfam" id="PF04965"/>
    </source>
</evidence>
<dbReference type="Pfam" id="PF04965">
    <property type="entry name" value="GPW_gp25"/>
    <property type="match status" value="1"/>
</dbReference>
<reference evidence="2 3" key="1">
    <citation type="submission" date="2017-10" db="EMBL/GenBank/DDBJ databases">
        <title>Massilia psychrophilum sp. nov., a novel purple-pigmented bacterium isolated from Tianshan glacier, Xinjiang Municipality, China.</title>
        <authorList>
            <person name="Wang H."/>
        </authorList>
    </citation>
    <scope>NUCLEOTIDE SEQUENCE [LARGE SCALE GENOMIC DNA]</scope>
    <source>
        <strain evidence="2 3">JCM 30813</strain>
    </source>
</reference>